<dbReference type="PANTHER" id="PTHR12216">
    <property type="entry name" value="UROCANATE HYDRATASE"/>
    <property type="match status" value="1"/>
</dbReference>
<dbReference type="Pfam" id="PF17391">
    <property type="entry name" value="Urocanase_N"/>
    <property type="match status" value="1"/>
</dbReference>
<protein>
    <submittedName>
        <fullName evidence="2">Urocanase</fullName>
    </submittedName>
</protein>
<dbReference type="EMBL" id="BDIP01005978">
    <property type="protein sequence ID" value="GIQ90268.1"/>
    <property type="molecule type" value="Genomic_DNA"/>
</dbReference>
<dbReference type="GO" id="GO:0016153">
    <property type="term" value="F:urocanate hydratase activity"/>
    <property type="evidence" value="ECO:0007669"/>
    <property type="project" value="TreeGrafter"/>
</dbReference>
<sequence>INISEFGAEDLELALSNALRYFPKELHPVLAPEFAAELKEYGHIYMYRFLPTFEMKAYPLTAYPAKCVQAQCIMHMIMNNLDHAIAQYPHELITYGTNGSVLQNWAQFWLLMQYLSVLEEDQTLALYSGHPHGVFPSSKSAPRMVVTNGMVIWNYSKVKHIDY</sequence>
<comment type="caution">
    <text evidence="2">The sequence shown here is derived from an EMBL/GenBank/DDBJ whole genome shotgun (WGS) entry which is preliminary data.</text>
</comment>
<dbReference type="AlphaFoldDB" id="A0A9K3GPC3"/>
<feature type="domain" description="Urocanase N-terminal" evidence="1">
    <location>
        <begin position="55"/>
        <end position="160"/>
    </location>
</feature>
<reference evidence="2 3" key="1">
    <citation type="journal article" date="2018" name="PLoS ONE">
        <title>The draft genome of Kipferlia bialata reveals reductive genome evolution in fornicate parasites.</title>
        <authorList>
            <person name="Tanifuji G."/>
            <person name="Takabayashi S."/>
            <person name="Kume K."/>
            <person name="Takagi M."/>
            <person name="Nakayama T."/>
            <person name="Kamikawa R."/>
            <person name="Inagaki Y."/>
            <person name="Hashimoto T."/>
        </authorList>
    </citation>
    <scope>NUCLEOTIDE SEQUENCE [LARGE SCALE GENOMIC DNA]</scope>
    <source>
        <strain evidence="2">NY0173</strain>
    </source>
</reference>
<accession>A0A9K3GPC3</accession>
<organism evidence="2 3">
    <name type="scientific">Kipferlia bialata</name>
    <dbReference type="NCBI Taxonomy" id="797122"/>
    <lineage>
        <taxon>Eukaryota</taxon>
        <taxon>Metamonada</taxon>
        <taxon>Carpediemonas-like organisms</taxon>
        <taxon>Kipferlia</taxon>
    </lineage>
</organism>
<keyword evidence="3" id="KW-1185">Reference proteome</keyword>
<dbReference type="GO" id="GO:0006548">
    <property type="term" value="P:L-histidine catabolic process"/>
    <property type="evidence" value="ECO:0007669"/>
    <property type="project" value="TreeGrafter"/>
</dbReference>
<dbReference type="SUPFAM" id="SSF111326">
    <property type="entry name" value="Urocanase"/>
    <property type="match status" value="1"/>
</dbReference>
<name>A0A9K3GPC3_9EUKA</name>
<dbReference type="InterPro" id="IPR023637">
    <property type="entry name" value="Urocanase-like"/>
</dbReference>
<dbReference type="Gene3D" id="3.40.1770.10">
    <property type="entry name" value="Urocanase superfamily"/>
    <property type="match status" value="1"/>
</dbReference>
<proteinExistence type="predicted"/>
<gene>
    <name evidence="2" type="ORF">KIPB_013001</name>
</gene>
<dbReference type="Proteomes" id="UP000265618">
    <property type="component" value="Unassembled WGS sequence"/>
</dbReference>
<evidence type="ECO:0000259" key="1">
    <source>
        <dbReference type="Pfam" id="PF17391"/>
    </source>
</evidence>
<dbReference type="OrthoDB" id="194468at2759"/>
<feature type="non-terminal residue" evidence="2">
    <location>
        <position position="1"/>
    </location>
</feature>
<dbReference type="InterPro" id="IPR036190">
    <property type="entry name" value="Urocanase_sf"/>
</dbReference>
<dbReference type="PANTHER" id="PTHR12216:SF3">
    <property type="entry name" value="UROCANATE HYDRATASE"/>
    <property type="match status" value="1"/>
</dbReference>
<dbReference type="InterPro" id="IPR035400">
    <property type="entry name" value="Urocanase_N"/>
</dbReference>
<evidence type="ECO:0000313" key="3">
    <source>
        <dbReference type="Proteomes" id="UP000265618"/>
    </source>
</evidence>
<evidence type="ECO:0000313" key="2">
    <source>
        <dbReference type="EMBL" id="GIQ90268.1"/>
    </source>
</evidence>